<accession>A0A378JKE0</accession>
<evidence type="ECO:0000256" key="1">
    <source>
        <dbReference type="SAM" id="SignalP"/>
    </source>
</evidence>
<feature type="signal peptide" evidence="1">
    <location>
        <begin position="1"/>
        <end position="22"/>
    </location>
</feature>
<dbReference type="EMBL" id="UGOD01000001">
    <property type="protein sequence ID" value="STX51547.1"/>
    <property type="molecule type" value="Genomic_DNA"/>
</dbReference>
<gene>
    <name evidence="2" type="ORF">NCTC13316_01642</name>
</gene>
<name>A0A378JKE0_9GAMM</name>
<organism evidence="2 3">
    <name type="scientific">Legionella busanensis</name>
    <dbReference type="NCBI Taxonomy" id="190655"/>
    <lineage>
        <taxon>Bacteria</taxon>
        <taxon>Pseudomonadati</taxon>
        <taxon>Pseudomonadota</taxon>
        <taxon>Gammaproteobacteria</taxon>
        <taxon>Legionellales</taxon>
        <taxon>Legionellaceae</taxon>
        <taxon>Legionella</taxon>
    </lineage>
</organism>
<dbReference type="PROSITE" id="PS51257">
    <property type="entry name" value="PROKAR_LIPOPROTEIN"/>
    <property type="match status" value="1"/>
</dbReference>
<proteinExistence type="predicted"/>
<keyword evidence="3" id="KW-1185">Reference proteome</keyword>
<dbReference type="GO" id="GO:0016746">
    <property type="term" value="F:acyltransferase activity"/>
    <property type="evidence" value="ECO:0007669"/>
    <property type="project" value="UniProtKB-KW"/>
</dbReference>
<keyword evidence="2" id="KW-0012">Acyltransferase</keyword>
<dbReference type="OrthoDB" id="5646767at2"/>
<evidence type="ECO:0000313" key="3">
    <source>
        <dbReference type="Proteomes" id="UP000254794"/>
    </source>
</evidence>
<sequence length="128" mass="14467">MTIFMRSVLSFLFIFLSSCTHYPVGQTKASCNLCTVVCEQRAAACNKVCRNSCPQCVAFAKQSASEAYLYYQHEQYVKGGEIIRDLNSYRDPLQCRKTTCDCRSDYRICVQACTGAVSKQLRSVRVCQ</sequence>
<dbReference type="AlphaFoldDB" id="A0A378JKE0"/>
<keyword evidence="1" id="KW-0732">Signal</keyword>
<reference evidence="2 3" key="1">
    <citation type="submission" date="2018-06" db="EMBL/GenBank/DDBJ databases">
        <authorList>
            <consortium name="Pathogen Informatics"/>
            <person name="Doyle S."/>
        </authorList>
    </citation>
    <scope>NUCLEOTIDE SEQUENCE [LARGE SCALE GENOMIC DNA]</scope>
    <source>
        <strain evidence="2 3">NCTC13316</strain>
    </source>
</reference>
<dbReference type="Proteomes" id="UP000254794">
    <property type="component" value="Unassembled WGS sequence"/>
</dbReference>
<keyword evidence="2" id="KW-0808">Transferase</keyword>
<protein>
    <submittedName>
        <fullName evidence="2">Acyltransferase</fullName>
    </submittedName>
</protein>
<feature type="chain" id="PRO_5016771521" evidence="1">
    <location>
        <begin position="23"/>
        <end position="128"/>
    </location>
</feature>
<evidence type="ECO:0000313" key="2">
    <source>
        <dbReference type="EMBL" id="STX51547.1"/>
    </source>
</evidence>
<dbReference type="RefSeq" id="WP_115331176.1">
    <property type="nucleotide sequence ID" value="NZ_CAAAHP010000001.1"/>
</dbReference>